<protein>
    <submittedName>
        <fullName evidence="1">Uncharacterized protein</fullName>
    </submittedName>
</protein>
<dbReference type="EMBL" id="FO203503">
    <property type="protein sequence ID" value="CCK78261.1"/>
    <property type="molecule type" value="Genomic_DNA"/>
</dbReference>
<name>K0NBZ9_DESTT</name>
<dbReference type="STRING" id="651182.TOL2_C00910"/>
<dbReference type="HOGENOM" id="CLU_2355210_0_0_7"/>
<dbReference type="AlphaFoldDB" id="K0NBZ9"/>
<dbReference type="Proteomes" id="UP000007347">
    <property type="component" value="Chromosome"/>
</dbReference>
<evidence type="ECO:0000313" key="2">
    <source>
        <dbReference type="Proteomes" id="UP000007347"/>
    </source>
</evidence>
<dbReference type="KEGG" id="dto:TOL2_C00910"/>
<gene>
    <name evidence="1" type="ordered locus">TOL2_C00910</name>
</gene>
<sequence length="96" mass="10357">MSIGSILTGGNFIGFGRDGFGFLIKGEGSAAGDNGIGFVIFVSKEVKPMSVVLKQKYPTKPVSMSARIRRMIFFKMPVVCCGGSRISKTWFICVTP</sequence>
<keyword evidence="2" id="KW-1185">Reference proteome</keyword>
<organism evidence="1 2">
    <name type="scientific">Desulfobacula toluolica (strain DSM 7467 / Tol2)</name>
    <dbReference type="NCBI Taxonomy" id="651182"/>
    <lineage>
        <taxon>Bacteria</taxon>
        <taxon>Pseudomonadati</taxon>
        <taxon>Thermodesulfobacteriota</taxon>
        <taxon>Desulfobacteria</taxon>
        <taxon>Desulfobacterales</taxon>
        <taxon>Desulfobacteraceae</taxon>
        <taxon>Desulfobacula</taxon>
    </lineage>
</organism>
<proteinExistence type="predicted"/>
<accession>K0NBZ9</accession>
<reference evidence="1 2" key="1">
    <citation type="journal article" date="2013" name="Environ. Microbiol.">
        <title>Complete genome, catabolic sub-proteomes and key-metabolites of Desulfobacula toluolica Tol2, a marine, aromatic compound-degrading, sulfate-reducing bacterium.</title>
        <authorList>
            <person name="Wohlbrand L."/>
            <person name="Jacob J.H."/>
            <person name="Kube M."/>
            <person name="Mussmann M."/>
            <person name="Jarling R."/>
            <person name="Beck A."/>
            <person name="Amann R."/>
            <person name="Wilkes H."/>
            <person name="Reinhardt R."/>
            <person name="Rabus R."/>
        </authorList>
    </citation>
    <scope>NUCLEOTIDE SEQUENCE [LARGE SCALE GENOMIC DNA]</scope>
    <source>
        <strain evidence="2">DSM 7467 / Tol2</strain>
    </source>
</reference>
<evidence type="ECO:0000313" key="1">
    <source>
        <dbReference type="EMBL" id="CCK78261.1"/>
    </source>
</evidence>